<dbReference type="PANTHER" id="PTHR47208">
    <property type="entry name" value="OS02G0174800 PROTEIN"/>
    <property type="match status" value="1"/>
</dbReference>
<organism evidence="6 7">
    <name type="scientific">Dorcoceras hygrometricum</name>
    <dbReference type="NCBI Taxonomy" id="472368"/>
    <lineage>
        <taxon>Eukaryota</taxon>
        <taxon>Viridiplantae</taxon>
        <taxon>Streptophyta</taxon>
        <taxon>Embryophyta</taxon>
        <taxon>Tracheophyta</taxon>
        <taxon>Spermatophyta</taxon>
        <taxon>Magnoliopsida</taxon>
        <taxon>eudicotyledons</taxon>
        <taxon>Gunneridae</taxon>
        <taxon>Pentapetalae</taxon>
        <taxon>asterids</taxon>
        <taxon>lamiids</taxon>
        <taxon>Lamiales</taxon>
        <taxon>Gesneriaceae</taxon>
        <taxon>Didymocarpoideae</taxon>
        <taxon>Trichosporeae</taxon>
        <taxon>Loxocarpinae</taxon>
        <taxon>Dorcoceras</taxon>
    </lineage>
</organism>
<sequence length="281" mass="31049">MVEIEWKNKKRLSVNFSFLSLTQHYSSTKQNNACRSSPRNFKEPNGAVGLGILAALEQKDNEDPIFRTVVLAISPKSLKYPIPVHGSEHFLKKNEVNRVDEMELCEEYTCVISHEGDNLIRKREYFYADSVGNNDGFHRVSAVDGNGDGFGVVSDSSVGFGSAMTTFWNSDFLTSCFLCKKLLQGLDIFMYSTSTALGATLVGHDPEISINWVLGIKFCKDLLKINCGRGEKAFCSAECRCQHITVDEQKEKCHTEARNPVDCSASACSDAMQFIAGVAAA</sequence>
<evidence type="ECO:0000256" key="1">
    <source>
        <dbReference type="ARBA" id="ARBA00009374"/>
    </source>
</evidence>
<evidence type="ECO:0000259" key="5">
    <source>
        <dbReference type="PROSITE" id="PS51795"/>
    </source>
</evidence>
<proteinExistence type="inferred from homology"/>
<reference evidence="6 7" key="1">
    <citation type="journal article" date="2015" name="Proc. Natl. Acad. Sci. U.S.A.">
        <title>The resurrection genome of Boea hygrometrica: A blueprint for survival of dehydration.</title>
        <authorList>
            <person name="Xiao L."/>
            <person name="Yang G."/>
            <person name="Zhang L."/>
            <person name="Yang X."/>
            <person name="Zhao S."/>
            <person name="Ji Z."/>
            <person name="Zhou Q."/>
            <person name="Hu M."/>
            <person name="Wang Y."/>
            <person name="Chen M."/>
            <person name="Xu Y."/>
            <person name="Jin H."/>
            <person name="Xiao X."/>
            <person name="Hu G."/>
            <person name="Bao F."/>
            <person name="Hu Y."/>
            <person name="Wan P."/>
            <person name="Li L."/>
            <person name="Deng X."/>
            <person name="Kuang T."/>
            <person name="Xiang C."/>
            <person name="Zhu J.K."/>
            <person name="Oliver M.J."/>
            <person name="He Y."/>
        </authorList>
    </citation>
    <scope>NUCLEOTIDE SEQUENCE [LARGE SCALE GENOMIC DNA]</scope>
    <source>
        <strain evidence="7">cv. XS01</strain>
    </source>
</reference>
<dbReference type="OrthoDB" id="828272at2759"/>
<name>A0A2Z7AZL8_9LAMI</name>
<keyword evidence="3" id="KW-0863">Zinc-finger</keyword>
<feature type="zinc finger region" description="FLZ-type" evidence="4">
    <location>
        <begin position="171"/>
        <end position="251"/>
    </location>
</feature>
<dbReference type="PROSITE" id="PS51795">
    <property type="entry name" value="ZF_FLZ"/>
    <property type="match status" value="1"/>
</dbReference>
<dbReference type="Pfam" id="PF04570">
    <property type="entry name" value="zf-FLZ"/>
    <property type="match status" value="2"/>
</dbReference>
<dbReference type="GO" id="GO:0008270">
    <property type="term" value="F:zinc ion binding"/>
    <property type="evidence" value="ECO:0007669"/>
    <property type="project" value="UniProtKB-KW"/>
</dbReference>
<dbReference type="AlphaFoldDB" id="A0A2Z7AZL8"/>
<dbReference type="Proteomes" id="UP000250235">
    <property type="component" value="Unassembled WGS sequence"/>
</dbReference>
<gene>
    <name evidence="6" type="ORF">F511_06655</name>
</gene>
<evidence type="ECO:0000313" key="7">
    <source>
        <dbReference type="Proteomes" id="UP000250235"/>
    </source>
</evidence>
<dbReference type="InterPro" id="IPR007650">
    <property type="entry name" value="Zf-FLZ_dom"/>
</dbReference>
<evidence type="ECO:0000256" key="3">
    <source>
        <dbReference type="ARBA" id="ARBA00022771"/>
    </source>
</evidence>
<keyword evidence="2" id="KW-0479">Metal-binding</keyword>
<keyword evidence="3" id="KW-0862">Zinc</keyword>
<evidence type="ECO:0000256" key="4">
    <source>
        <dbReference type="PROSITE-ProRule" id="PRU01131"/>
    </source>
</evidence>
<evidence type="ECO:0000313" key="6">
    <source>
        <dbReference type="EMBL" id="KZV26808.1"/>
    </source>
</evidence>
<keyword evidence="7" id="KW-1185">Reference proteome</keyword>
<dbReference type="EMBL" id="KV011136">
    <property type="protein sequence ID" value="KZV26808.1"/>
    <property type="molecule type" value="Genomic_DNA"/>
</dbReference>
<feature type="domain" description="FLZ-type" evidence="5">
    <location>
        <begin position="171"/>
        <end position="251"/>
    </location>
</feature>
<comment type="similarity">
    <text evidence="1">Belongs to the FLZ family.</text>
</comment>
<protein>
    <recommendedName>
        <fullName evidence="5">FLZ-type domain-containing protein</fullName>
    </recommendedName>
</protein>
<dbReference type="PANTHER" id="PTHR47208:SF1">
    <property type="entry name" value="OS02G0174800 PROTEIN"/>
    <property type="match status" value="1"/>
</dbReference>
<evidence type="ECO:0000256" key="2">
    <source>
        <dbReference type="ARBA" id="ARBA00022723"/>
    </source>
</evidence>
<accession>A0A2Z7AZL8</accession>
<dbReference type="InterPro" id="IPR044604">
    <property type="entry name" value="FLZ12/13/14"/>
</dbReference>